<accession>A0A401V355</accession>
<evidence type="ECO:0000313" key="4">
    <source>
        <dbReference type="Proteomes" id="UP000288246"/>
    </source>
</evidence>
<feature type="transmembrane region" description="Helical" evidence="2">
    <location>
        <begin position="176"/>
        <end position="195"/>
    </location>
</feature>
<keyword evidence="2" id="KW-1133">Transmembrane helix</keyword>
<evidence type="ECO:0000256" key="2">
    <source>
        <dbReference type="SAM" id="Phobius"/>
    </source>
</evidence>
<organism evidence="3 4">
    <name type="scientific">Cellulomonas algicola</name>
    <dbReference type="NCBI Taxonomy" id="2071633"/>
    <lineage>
        <taxon>Bacteria</taxon>
        <taxon>Bacillati</taxon>
        <taxon>Actinomycetota</taxon>
        <taxon>Actinomycetes</taxon>
        <taxon>Micrococcales</taxon>
        <taxon>Cellulomonadaceae</taxon>
        <taxon>Cellulomonas</taxon>
    </lineage>
</organism>
<gene>
    <name evidence="3" type="ORF">CTKZ_29040</name>
</gene>
<comment type="caution">
    <text evidence="3">The sequence shown here is derived from an EMBL/GenBank/DDBJ whole genome shotgun (WGS) entry which is preliminary data.</text>
</comment>
<evidence type="ECO:0000313" key="3">
    <source>
        <dbReference type="EMBL" id="GCD21342.1"/>
    </source>
</evidence>
<name>A0A401V355_9CELL</name>
<evidence type="ECO:0000256" key="1">
    <source>
        <dbReference type="SAM" id="MobiDB-lite"/>
    </source>
</evidence>
<feature type="transmembrane region" description="Helical" evidence="2">
    <location>
        <begin position="244"/>
        <end position="266"/>
    </location>
</feature>
<protein>
    <submittedName>
        <fullName evidence="3">Uncharacterized protein</fullName>
    </submittedName>
</protein>
<feature type="transmembrane region" description="Helical" evidence="2">
    <location>
        <begin position="215"/>
        <end position="232"/>
    </location>
</feature>
<reference evidence="3 4" key="1">
    <citation type="submission" date="2018-11" db="EMBL/GenBank/DDBJ databases">
        <title>Draft genome sequence of Cellulomonas takizawaensis strain TKZ-21.</title>
        <authorList>
            <person name="Yamamura H."/>
            <person name="Hayashi T."/>
            <person name="Hamada M."/>
            <person name="Serisawa Y."/>
            <person name="Matsuyama K."/>
            <person name="Nakagawa Y."/>
            <person name="Otoguro M."/>
            <person name="Yanagida F."/>
            <person name="Hayakawa M."/>
        </authorList>
    </citation>
    <scope>NUCLEOTIDE SEQUENCE [LARGE SCALE GENOMIC DNA]</scope>
    <source>
        <strain evidence="3 4">TKZ-21</strain>
    </source>
</reference>
<feature type="transmembrane region" description="Helical" evidence="2">
    <location>
        <begin position="278"/>
        <end position="301"/>
    </location>
</feature>
<dbReference type="EMBL" id="BHYL01000264">
    <property type="protein sequence ID" value="GCD21342.1"/>
    <property type="molecule type" value="Genomic_DNA"/>
</dbReference>
<proteinExistence type="predicted"/>
<keyword evidence="2" id="KW-0472">Membrane</keyword>
<keyword evidence="2" id="KW-0812">Transmembrane</keyword>
<dbReference type="AlphaFoldDB" id="A0A401V355"/>
<sequence length="346" mass="36175">MTRTSALPDLPDGWTAVDTRGPGPFVTHAVLRRPDGAEVEWTSRRHRKGLGLRARAAAAPGLAGPATAPTPTGVALAPAPADTGRRHGADAWSWWIGALFAIGSVCFALGSVPAYVEAVAPAVTAWTFAVGSVFFTSAAYLQYDEAARAPRDVLATAPPRSRLAALVGFRADRIDLWASAVQLVGTVLFNVSTFSATRTGLAVAGDKTLVWAPDVLGSVCFLVASWFAYAEVNRGVLPRPDRSVGWTIAGLNMAGSVAFGVAAVAARYLHGTDEMANVALVNAGTFVGAVCFLGGAVLLPVESARDRTPQRPRAHPSRTTKAPHRPCGEGPSCWCAIRDSNPEPAD</sequence>
<feature type="transmembrane region" description="Helical" evidence="2">
    <location>
        <begin position="122"/>
        <end position="141"/>
    </location>
</feature>
<feature type="compositionally biased region" description="Basic residues" evidence="1">
    <location>
        <begin position="310"/>
        <end position="324"/>
    </location>
</feature>
<dbReference type="Proteomes" id="UP000288246">
    <property type="component" value="Unassembled WGS sequence"/>
</dbReference>
<feature type="region of interest" description="Disordered" evidence="1">
    <location>
        <begin position="304"/>
        <end position="331"/>
    </location>
</feature>
<feature type="transmembrane region" description="Helical" evidence="2">
    <location>
        <begin position="94"/>
        <end position="116"/>
    </location>
</feature>
<keyword evidence="4" id="KW-1185">Reference proteome</keyword>